<evidence type="ECO:0000313" key="2">
    <source>
        <dbReference type="Proteomes" id="UP001232148"/>
    </source>
</evidence>
<gene>
    <name evidence="1" type="ORF">LX32DRAFT_637146</name>
</gene>
<sequence length="223" mass="25783">MDVETIIKNSPVKLWDEDIKALRGQSQELEPQSWEKVESAIAAGETGRLRRSPRDLRNYILWHGEVRKTHGSVVEFVRREKLHWPEPIVARNAEPFADADDWKAIWNDWPYRLSEGIMHLVVWSKSKIEVDPETGLPTDHSTRLIESFLDRTFGDKLGCRRGEDLLWFKQKTESQSVKALEHIHVVLRNVPEDSVERLIGQRRSQTLQVQLSKNVTTEGSPST</sequence>
<evidence type="ECO:0000313" key="1">
    <source>
        <dbReference type="EMBL" id="KAK2031566.1"/>
    </source>
</evidence>
<dbReference type="InterPro" id="IPR022036">
    <property type="entry name" value="DUF3605"/>
</dbReference>
<protein>
    <recommendedName>
        <fullName evidence="3">N-acetylglucosamine-induced protein 1</fullName>
    </recommendedName>
</protein>
<dbReference type="GO" id="GO:0005737">
    <property type="term" value="C:cytoplasm"/>
    <property type="evidence" value="ECO:0007669"/>
    <property type="project" value="TreeGrafter"/>
</dbReference>
<comment type="caution">
    <text evidence="1">The sequence shown here is derived from an EMBL/GenBank/DDBJ whole genome shotgun (WGS) entry which is preliminary data.</text>
</comment>
<dbReference type="EMBL" id="MU842839">
    <property type="protein sequence ID" value="KAK2031566.1"/>
    <property type="molecule type" value="Genomic_DNA"/>
</dbReference>
<accession>A0AAD9HNW2</accession>
<dbReference type="Proteomes" id="UP001232148">
    <property type="component" value="Unassembled WGS sequence"/>
</dbReference>
<feature type="non-terminal residue" evidence="1">
    <location>
        <position position="1"/>
    </location>
</feature>
<dbReference type="PANTHER" id="PTHR35020:SF2">
    <property type="entry name" value="N-ACETYLGLUCOSAMINE-INDUCED PROTEIN 1"/>
    <property type="match status" value="1"/>
</dbReference>
<dbReference type="Pfam" id="PF12239">
    <property type="entry name" value="DUF3605"/>
    <property type="match status" value="1"/>
</dbReference>
<name>A0AAD9HNW2_9PEZI</name>
<reference evidence="1" key="1">
    <citation type="submission" date="2021-06" db="EMBL/GenBank/DDBJ databases">
        <title>Comparative genomics, transcriptomics and evolutionary studies reveal genomic signatures of adaptation to plant cell wall in hemibiotrophic fungi.</title>
        <authorList>
            <consortium name="DOE Joint Genome Institute"/>
            <person name="Baroncelli R."/>
            <person name="Diaz J.F."/>
            <person name="Benocci T."/>
            <person name="Peng M."/>
            <person name="Battaglia E."/>
            <person name="Haridas S."/>
            <person name="Andreopoulos W."/>
            <person name="Labutti K."/>
            <person name="Pangilinan J."/>
            <person name="Floch G.L."/>
            <person name="Makela M.R."/>
            <person name="Henrissat B."/>
            <person name="Grigoriev I.V."/>
            <person name="Crouch J.A."/>
            <person name="De Vries R.P."/>
            <person name="Sukno S.A."/>
            <person name="Thon M.R."/>
        </authorList>
    </citation>
    <scope>NUCLEOTIDE SEQUENCE</scope>
    <source>
        <strain evidence="1">MAFF235873</strain>
    </source>
</reference>
<dbReference type="GO" id="GO:0006044">
    <property type="term" value="P:N-acetylglucosamine metabolic process"/>
    <property type="evidence" value="ECO:0007669"/>
    <property type="project" value="TreeGrafter"/>
</dbReference>
<organism evidence="1 2">
    <name type="scientific">Colletotrichum zoysiae</name>
    <dbReference type="NCBI Taxonomy" id="1216348"/>
    <lineage>
        <taxon>Eukaryota</taxon>
        <taxon>Fungi</taxon>
        <taxon>Dikarya</taxon>
        <taxon>Ascomycota</taxon>
        <taxon>Pezizomycotina</taxon>
        <taxon>Sordariomycetes</taxon>
        <taxon>Hypocreomycetidae</taxon>
        <taxon>Glomerellales</taxon>
        <taxon>Glomerellaceae</taxon>
        <taxon>Colletotrichum</taxon>
        <taxon>Colletotrichum graminicola species complex</taxon>
    </lineage>
</organism>
<keyword evidence="2" id="KW-1185">Reference proteome</keyword>
<evidence type="ECO:0008006" key="3">
    <source>
        <dbReference type="Google" id="ProtNLM"/>
    </source>
</evidence>
<dbReference type="PANTHER" id="PTHR35020">
    <property type="entry name" value="N-ACETYLGLUCOSAMINE-INDUCED PROTEIN 1"/>
    <property type="match status" value="1"/>
</dbReference>
<dbReference type="AlphaFoldDB" id="A0AAD9HNW2"/>
<proteinExistence type="predicted"/>